<dbReference type="RefSeq" id="WP_190426230.1">
    <property type="nucleotide sequence ID" value="NZ_JAMPKK010000025.1"/>
</dbReference>
<protein>
    <submittedName>
        <fullName evidence="1">Uncharacterized protein</fullName>
    </submittedName>
</protein>
<dbReference type="EMBL" id="JAMPKK010000025">
    <property type="protein sequence ID" value="MEP0865367.1"/>
    <property type="molecule type" value="Genomic_DNA"/>
</dbReference>
<accession>A0ABV0JPN9</accession>
<name>A0ABV0JPN9_9CYAN</name>
<gene>
    <name evidence="1" type="ORF">NDI37_12905</name>
</gene>
<keyword evidence="2" id="KW-1185">Reference proteome</keyword>
<comment type="caution">
    <text evidence="1">The sequence shown here is derived from an EMBL/GenBank/DDBJ whole genome shotgun (WGS) entry which is preliminary data.</text>
</comment>
<sequence>MNSLTSSHPQSENAAKIVVTEVIGNTLCITSEDGQKVYQQIAAAFKGGKKVILGFKKGYAHSK</sequence>
<proteinExistence type="predicted"/>
<evidence type="ECO:0000313" key="1">
    <source>
        <dbReference type="EMBL" id="MEP0865367.1"/>
    </source>
</evidence>
<dbReference type="Proteomes" id="UP001442494">
    <property type="component" value="Unassembled WGS sequence"/>
</dbReference>
<evidence type="ECO:0000313" key="2">
    <source>
        <dbReference type="Proteomes" id="UP001442494"/>
    </source>
</evidence>
<organism evidence="1 2">
    <name type="scientific">Funiculus sociatus GB2-A5</name>
    <dbReference type="NCBI Taxonomy" id="2933946"/>
    <lineage>
        <taxon>Bacteria</taxon>
        <taxon>Bacillati</taxon>
        <taxon>Cyanobacteriota</taxon>
        <taxon>Cyanophyceae</taxon>
        <taxon>Coleofasciculales</taxon>
        <taxon>Coleofasciculaceae</taxon>
        <taxon>Funiculus</taxon>
    </lineage>
</organism>
<reference evidence="1 2" key="1">
    <citation type="submission" date="2022-04" db="EMBL/GenBank/DDBJ databases">
        <title>Positive selection, recombination, and allopatry shape intraspecific diversity of widespread and dominant cyanobacteria.</title>
        <authorList>
            <person name="Wei J."/>
            <person name="Shu W."/>
            <person name="Hu C."/>
        </authorList>
    </citation>
    <scope>NUCLEOTIDE SEQUENCE [LARGE SCALE GENOMIC DNA]</scope>
    <source>
        <strain evidence="1 2">GB2-A5</strain>
    </source>
</reference>